<organism evidence="1">
    <name type="scientific">gut metagenome</name>
    <dbReference type="NCBI Taxonomy" id="749906"/>
    <lineage>
        <taxon>unclassified sequences</taxon>
        <taxon>metagenomes</taxon>
        <taxon>organismal metagenomes</taxon>
    </lineage>
</organism>
<dbReference type="EMBL" id="AMCI01001935">
    <property type="protein sequence ID" value="EJX04049.1"/>
    <property type="molecule type" value="Genomic_DNA"/>
</dbReference>
<feature type="non-terminal residue" evidence="1">
    <location>
        <position position="1"/>
    </location>
</feature>
<dbReference type="AlphaFoldDB" id="J9GB50"/>
<proteinExistence type="predicted"/>
<reference evidence="1" key="1">
    <citation type="journal article" date="2012" name="PLoS ONE">
        <title>Gene sets for utilization of primary and secondary nutrition supplies in the distal gut of endangered iberian lynx.</title>
        <authorList>
            <person name="Alcaide M."/>
            <person name="Messina E."/>
            <person name="Richter M."/>
            <person name="Bargiela R."/>
            <person name="Peplies J."/>
            <person name="Huws S.A."/>
            <person name="Newbold C.J."/>
            <person name="Golyshin P.N."/>
            <person name="Simon M.A."/>
            <person name="Lopez G."/>
            <person name="Yakimov M.M."/>
            <person name="Ferrer M."/>
        </authorList>
    </citation>
    <scope>NUCLEOTIDE SEQUENCE</scope>
</reference>
<comment type="caution">
    <text evidence="1">The sequence shown here is derived from an EMBL/GenBank/DDBJ whole genome shotgun (WGS) entry which is preliminary data.</text>
</comment>
<accession>J9GB50</accession>
<gene>
    <name evidence="1" type="ORF">EVA_07840</name>
</gene>
<evidence type="ECO:0000313" key="1">
    <source>
        <dbReference type="EMBL" id="EJX04049.1"/>
    </source>
</evidence>
<name>J9GB50_9ZZZZ</name>
<sequence length="47" mass="5500">HHMLMHPGHVVVRILPPIETEGLSRAEIKELPERTRKLILKNLEPNR</sequence>
<protein>
    <submittedName>
        <fullName evidence="1">Uncharacterized protein</fullName>
    </submittedName>
</protein>